<name>A0A518DVQ9_9BACT</name>
<accession>A0A518DVQ9</accession>
<dbReference type="PANTHER" id="PTHR21716">
    <property type="entry name" value="TRANSMEMBRANE PROTEIN"/>
    <property type="match status" value="1"/>
</dbReference>
<keyword evidence="4 7" id="KW-1133">Transmembrane helix</keyword>
<feature type="transmembrane region" description="Helical" evidence="7">
    <location>
        <begin position="358"/>
        <end position="375"/>
    </location>
</feature>
<evidence type="ECO:0000256" key="7">
    <source>
        <dbReference type="SAM" id="Phobius"/>
    </source>
</evidence>
<dbReference type="GO" id="GO:0016020">
    <property type="term" value="C:membrane"/>
    <property type="evidence" value="ECO:0007669"/>
    <property type="project" value="UniProtKB-SubCell"/>
</dbReference>
<comment type="subcellular location">
    <subcellularLocation>
        <location evidence="1">Membrane</location>
        <topology evidence="1">Multi-pass membrane protein</topology>
    </subcellularLocation>
</comment>
<dbReference type="AlphaFoldDB" id="A0A518DVQ9"/>
<keyword evidence="9" id="KW-1185">Reference proteome</keyword>
<dbReference type="EMBL" id="CP036433">
    <property type="protein sequence ID" value="QDU95921.1"/>
    <property type="molecule type" value="Genomic_DNA"/>
</dbReference>
<feature type="transmembrane region" description="Helical" evidence="7">
    <location>
        <begin position="244"/>
        <end position="262"/>
    </location>
</feature>
<organism evidence="8 9">
    <name type="scientific">Lignipirellula cremea</name>
    <dbReference type="NCBI Taxonomy" id="2528010"/>
    <lineage>
        <taxon>Bacteria</taxon>
        <taxon>Pseudomonadati</taxon>
        <taxon>Planctomycetota</taxon>
        <taxon>Planctomycetia</taxon>
        <taxon>Pirellulales</taxon>
        <taxon>Pirellulaceae</taxon>
        <taxon>Lignipirellula</taxon>
    </lineage>
</organism>
<proteinExistence type="inferred from homology"/>
<evidence type="ECO:0000256" key="6">
    <source>
        <dbReference type="SAM" id="MobiDB-lite"/>
    </source>
</evidence>
<dbReference type="Proteomes" id="UP000317648">
    <property type="component" value="Chromosome"/>
</dbReference>
<comment type="similarity">
    <text evidence="2">Belongs to the autoinducer-2 exporter (AI-2E) (TC 2.A.86) family.</text>
</comment>
<evidence type="ECO:0000256" key="2">
    <source>
        <dbReference type="ARBA" id="ARBA00009773"/>
    </source>
</evidence>
<feature type="transmembrane region" description="Helical" evidence="7">
    <location>
        <begin position="152"/>
        <end position="173"/>
    </location>
</feature>
<feature type="transmembrane region" description="Helical" evidence="7">
    <location>
        <begin position="296"/>
        <end position="318"/>
    </location>
</feature>
<dbReference type="GO" id="GO:0055085">
    <property type="term" value="P:transmembrane transport"/>
    <property type="evidence" value="ECO:0007669"/>
    <property type="project" value="TreeGrafter"/>
</dbReference>
<feature type="transmembrane region" description="Helical" evidence="7">
    <location>
        <begin position="122"/>
        <end position="140"/>
    </location>
</feature>
<dbReference type="PANTHER" id="PTHR21716:SF16">
    <property type="entry name" value="BLL1467 PROTEIN"/>
    <property type="match status" value="1"/>
</dbReference>
<dbReference type="RefSeq" id="WP_197442359.1">
    <property type="nucleotide sequence ID" value="NZ_CP036433.1"/>
</dbReference>
<evidence type="ECO:0000256" key="4">
    <source>
        <dbReference type="ARBA" id="ARBA00022989"/>
    </source>
</evidence>
<sequence>MLLKPPTDSDADSPGLPGEGQDDTFLPAAIAPAAVPASAAGTHDPIEIPPETPTARILAGEKSASRVGGDEKAGDVVKGLAGRGQSDIGLTERLTGIGLQGSCLLILTLLALLAGFYCARAVLFPIVLALLLNFVLSPMIRWLRRRGLPPIFGTALVLLGSIVLVSLLGLALFRPVQNWYAELPAHLRRIEYKLRKLREPFDDIGKVSEKIDNMTKVGNKAEVVQVEIKQPSLTFAALNGAGETIVTGFLALVMLFFLLAAGDRMLEKMVELMPTFRDKRRIVEIARDLQVGMSRYLMTTTLINIGLGACIGLGLWAIGIPNALLWGVMATLLNYVPFLGACAGAVVVFLVGVLSFDSLSYAALAPAIYLGVNVIEANFVTPTLLGRSISLNPAILIITFTFFAWMWGIGGAIIAVPALAVIKIGLDHHETTEPFGRFLGE</sequence>
<gene>
    <name evidence="8" type="primary">tqsA_2</name>
    <name evidence="8" type="ORF">Pla8534_37400</name>
</gene>
<protein>
    <submittedName>
        <fullName evidence="8">AI-2 transport protein TqsA</fullName>
    </submittedName>
</protein>
<dbReference type="InterPro" id="IPR002549">
    <property type="entry name" value="AI-2E-like"/>
</dbReference>
<evidence type="ECO:0000256" key="5">
    <source>
        <dbReference type="ARBA" id="ARBA00023136"/>
    </source>
</evidence>
<evidence type="ECO:0000256" key="1">
    <source>
        <dbReference type="ARBA" id="ARBA00004141"/>
    </source>
</evidence>
<evidence type="ECO:0000256" key="3">
    <source>
        <dbReference type="ARBA" id="ARBA00022692"/>
    </source>
</evidence>
<evidence type="ECO:0000313" key="9">
    <source>
        <dbReference type="Proteomes" id="UP000317648"/>
    </source>
</evidence>
<keyword evidence="3 7" id="KW-0812">Transmembrane</keyword>
<evidence type="ECO:0000313" key="8">
    <source>
        <dbReference type="EMBL" id="QDU95921.1"/>
    </source>
</evidence>
<feature type="region of interest" description="Disordered" evidence="6">
    <location>
        <begin position="1"/>
        <end position="24"/>
    </location>
</feature>
<reference evidence="8 9" key="1">
    <citation type="submission" date="2019-02" db="EMBL/GenBank/DDBJ databases">
        <title>Deep-cultivation of Planctomycetes and their phenomic and genomic characterization uncovers novel biology.</title>
        <authorList>
            <person name="Wiegand S."/>
            <person name="Jogler M."/>
            <person name="Boedeker C."/>
            <person name="Pinto D."/>
            <person name="Vollmers J."/>
            <person name="Rivas-Marin E."/>
            <person name="Kohn T."/>
            <person name="Peeters S.H."/>
            <person name="Heuer A."/>
            <person name="Rast P."/>
            <person name="Oberbeckmann S."/>
            <person name="Bunk B."/>
            <person name="Jeske O."/>
            <person name="Meyerdierks A."/>
            <person name="Storesund J.E."/>
            <person name="Kallscheuer N."/>
            <person name="Luecker S."/>
            <person name="Lage O.M."/>
            <person name="Pohl T."/>
            <person name="Merkel B.J."/>
            <person name="Hornburger P."/>
            <person name="Mueller R.-W."/>
            <person name="Bruemmer F."/>
            <person name="Labrenz M."/>
            <person name="Spormann A.M."/>
            <person name="Op den Camp H."/>
            <person name="Overmann J."/>
            <person name="Amann R."/>
            <person name="Jetten M.S.M."/>
            <person name="Mascher T."/>
            <person name="Medema M.H."/>
            <person name="Devos D.P."/>
            <person name="Kaster A.-K."/>
            <person name="Ovreas L."/>
            <person name="Rohde M."/>
            <person name="Galperin M.Y."/>
            <person name="Jogler C."/>
        </authorList>
    </citation>
    <scope>NUCLEOTIDE SEQUENCE [LARGE SCALE GENOMIC DNA]</scope>
    <source>
        <strain evidence="8 9">Pla85_3_4</strain>
    </source>
</reference>
<feature type="transmembrane region" description="Helical" evidence="7">
    <location>
        <begin position="94"/>
        <end position="116"/>
    </location>
</feature>
<keyword evidence="5 7" id="KW-0472">Membrane</keyword>
<feature type="transmembrane region" description="Helical" evidence="7">
    <location>
        <begin position="324"/>
        <end position="351"/>
    </location>
</feature>
<dbReference type="Pfam" id="PF01594">
    <property type="entry name" value="AI-2E_transport"/>
    <property type="match status" value="1"/>
</dbReference>
<dbReference type="KEGG" id="lcre:Pla8534_37400"/>
<feature type="transmembrane region" description="Helical" evidence="7">
    <location>
        <begin position="395"/>
        <end position="422"/>
    </location>
</feature>